<evidence type="ECO:0000256" key="2">
    <source>
        <dbReference type="SAM" id="SignalP"/>
    </source>
</evidence>
<feature type="signal peptide" evidence="2">
    <location>
        <begin position="1"/>
        <end position="24"/>
    </location>
</feature>
<feature type="region of interest" description="Disordered" evidence="1">
    <location>
        <begin position="48"/>
        <end position="85"/>
    </location>
</feature>
<sequence>MFNRPAVAIFLLLGLVITPSMIQAQLPGTGDVGENKCGGCPCNSPCYTSPPPPPPPSPPPPPKKPPTSYCPPPPGSIVPFPPTPPSQYIYITGPPGDVYPVDHDYGKAGRSSSATVGLTALFIVLSILQLAV</sequence>
<keyword evidence="4" id="KW-1185">Reference proteome</keyword>
<evidence type="ECO:0000256" key="1">
    <source>
        <dbReference type="SAM" id="MobiDB-lite"/>
    </source>
</evidence>
<keyword evidence="2" id="KW-0732">Signal</keyword>
<feature type="chain" id="PRO_5043359430" evidence="2">
    <location>
        <begin position="25"/>
        <end position="132"/>
    </location>
</feature>
<dbReference type="Proteomes" id="UP001161247">
    <property type="component" value="Chromosome 2"/>
</dbReference>
<gene>
    <name evidence="3" type="ORF">OLC1_LOCUS6826</name>
</gene>
<organism evidence="3 4">
    <name type="scientific">Oldenlandia corymbosa var. corymbosa</name>
    <dbReference type="NCBI Taxonomy" id="529605"/>
    <lineage>
        <taxon>Eukaryota</taxon>
        <taxon>Viridiplantae</taxon>
        <taxon>Streptophyta</taxon>
        <taxon>Embryophyta</taxon>
        <taxon>Tracheophyta</taxon>
        <taxon>Spermatophyta</taxon>
        <taxon>Magnoliopsida</taxon>
        <taxon>eudicotyledons</taxon>
        <taxon>Gunneridae</taxon>
        <taxon>Pentapetalae</taxon>
        <taxon>asterids</taxon>
        <taxon>lamiids</taxon>
        <taxon>Gentianales</taxon>
        <taxon>Rubiaceae</taxon>
        <taxon>Rubioideae</taxon>
        <taxon>Spermacoceae</taxon>
        <taxon>Hedyotis-Oldenlandia complex</taxon>
        <taxon>Oldenlandia</taxon>
    </lineage>
</organism>
<evidence type="ECO:0000313" key="4">
    <source>
        <dbReference type="Proteomes" id="UP001161247"/>
    </source>
</evidence>
<dbReference type="EMBL" id="OX459119">
    <property type="protein sequence ID" value="CAI9095962.1"/>
    <property type="molecule type" value="Genomic_DNA"/>
</dbReference>
<dbReference type="PANTHER" id="PTHR35094">
    <property type="entry name" value="LEUCINE-RICH REPEAT EXTENSIN-LIKE PROTEIN 2"/>
    <property type="match status" value="1"/>
</dbReference>
<accession>A0AAV1CKK5</accession>
<name>A0AAV1CKK5_OLDCO</name>
<protein>
    <submittedName>
        <fullName evidence="3">OLC1v1032009C1</fullName>
    </submittedName>
</protein>
<dbReference type="PANTHER" id="PTHR35094:SF1">
    <property type="entry name" value="PROTEIN, PUTATIVE-RELATED"/>
    <property type="match status" value="1"/>
</dbReference>
<dbReference type="AlphaFoldDB" id="A0AAV1CKK5"/>
<proteinExistence type="predicted"/>
<evidence type="ECO:0000313" key="3">
    <source>
        <dbReference type="EMBL" id="CAI9095962.1"/>
    </source>
</evidence>
<reference evidence="3" key="1">
    <citation type="submission" date="2023-03" db="EMBL/GenBank/DDBJ databases">
        <authorList>
            <person name="Julca I."/>
        </authorList>
    </citation>
    <scope>NUCLEOTIDE SEQUENCE</scope>
</reference>